<accession>A0A2W4Y6V1</accession>
<dbReference type="PANTHER" id="PTHR34822:SF1">
    <property type="entry name" value="GRPB FAMILY PROTEIN"/>
    <property type="match status" value="1"/>
</dbReference>
<dbReference type="PANTHER" id="PTHR34822">
    <property type="entry name" value="GRPB DOMAIN PROTEIN (AFU_ORTHOLOGUE AFUA_1G01530)"/>
    <property type="match status" value="1"/>
</dbReference>
<evidence type="ECO:0000313" key="1">
    <source>
        <dbReference type="EMBL" id="PZO43161.1"/>
    </source>
</evidence>
<sequence length="178" mass="20056">MKQVQVHPPNPQWPQDFEAEAAQIALALGDNVARIHHIGSTSIPNIYAKSVIDILVEVSDIDRVDAYNVVMAALGYTAMGEYGLPGRRYFRKDNAEGVRTRHVHIFLTGSSEVVRHLAFRDFMRANPDCAQQYSDLKHSLAAQHPDDIDGYMDGKDGFVKAMEQRAMEQWATEKRELS</sequence>
<dbReference type="SUPFAM" id="SSF81301">
    <property type="entry name" value="Nucleotidyltransferase"/>
    <property type="match status" value="1"/>
</dbReference>
<reference evidence="1 2" key="2">
    <citation type="submission" date="2018-06" db="EMBL/GenBank/DDBJ databases">
        <title>Metagenomic assembly of (sub)arctic Cyanobacteria and their associated microbiome from non-axenic cultures.</title>
        <authorList>
            <person name="Baurain D."/>
        </authorList>
    </citation>
    <scope>NUCLEOTIDE SEQUENCE [LARGE SCALE GENOMIC DNA]</scope>
    <source>
        <strain evidence="1">ULC041bin1</strain>
    </source>
</reference>
<name>A0A2W4Y6V1_9CYAN</name>
<evidence type="ECO:0000313" key="2">
    <source>
        <dbReference type="Proteomes" id="UP000249081"/>
    </source>
</evidence>
<dbReference type="AlphaFoldDB" id="A0A2W4Y6V1"/>
<reference evidence="2" key="1">
    <citation type="submission" date="2018-04" db="EMBL/GenBank/DDBJ databases">
        <authorList>
            <person name="Cornet L."/>
        </authorList>
    </citation>
    <scope>NUCLEOTIDE SEQUENCE [LARGE SCALE GENOMIC DNA]</scope>
</reference>
<dbReference type="EMBL" id="QBMN01000030">
    <property type="protein sequence ID" value="PZO43161.1"/>
    <property type="molecule type" value="Genomic_DNA"/>
</dbReference>
<dbReference type="Pfam" id="PF04229">
    <property type="entry name" value="GrpB"/>
    <property type="match status" value="1"/>
</dbReference>
<dbReference type="InterPro" id="IPR007344">
    <property type="entry name" value="GrpB/CoaE"/>
</dbReference>
<protein>
    <recommendedName>
        <fullName evidence="3">GrpB family protein</fullName>
    </recommendedName>
</protein>
<evidence type="ECO:0008006" key="3">
    <source>
        <dbReference type="Google" id="ProtNLM"/>
    </source>
</evidence>
<gene>
    <name evidence="1" type="ORF">DCF17_06155</name>
</gene>
<proteinExistence type="predicted"/>
<dbReference type="Proteomes" id="UP000249081">
    <property type="component" value="Unassembled WGS sequence"/>
</dbReference>
<organism evidence="1 2">
    <name type="scientific">Shackletoniella antarctica</name>
    <dbReference type="NCBI Taxonomy" id="268115"/>
    <lineage>
        <taxon>Bacteria</taxon>
        <taxon>Bacillati</taxon>
        <taxon>Cyanobacteriota</taxon>
        <taxon>Cyanophyceae</taxon>
        <taxon>Oculatellales</taxon>
        <taxon>Oculatellaceae</taxon>
        <taxon>Shackletoniella</taxon>
    </lineage>
</organism>
<dbReference type="Gene3D" id="3.30.460.10">
    <property type="entry name" value="Beta Polymerase, domain 2"/>
    <property type="match status" value="1"/>
</dbReference>
<comment type="caution">
    <text evidence="1">The sequence shown here is derived from an EMBL/GenBank/DDBJ whole genome shotgun (WGS) entry which is preliminary data.</text>
</comment>
<dbReference type="InterPro" id="IPR043519">
    <property type="entry name" value="NT_sf"/>
</dbReference>